<dbReference type="Gene3D" id="3.10.10.10">
    <property type="entry name" value="HIV Type 1 Reverse Transcriptase, subunit A, domain 1"/>
    <property type="match status" value="1"/>
</dbReference>
<dbReference type="AlphaFoldDB" id="A0A5J4T700"/>
<name>A0A5J4T700_9EUKA</name>
<evidence type="ECO:0000313" key="2">
    <source>
        <dbReference type="Proteomes" id="UP000324800"/>
    </source>
</evidence>
<gene>
    <name evidence="1" type="ORF">EZS28_050982</name>
</gene>
<dbReference type="EMBL" id="SNRW01038011">
    <property type="protein sequence ID" value="KAA6353491.1"/>
    <property type="molecule type" value="Genomic_DNA"/>
</dbReference>
<evidence type="ECO:0000313" key="1">
    <source>
        <dbReference type="EMBL" id="KAA6353491.1"/>
    </source>
</evidence>
<reference evidence="1 2" key="1">
    <citation type="submission" date="2019-03" db="EMBL/GenBank/DDBJ databases">
        <title>Single cell metagenomics reveals metabolic interactions within the superorganism composed of flagellate Streblomastix strix and complex community of Bacteroidetes bacteria on its surface.</title>
        <authorList>
            <person name="Treitli S.C."/>
            <person name="Kolisko M."/>
            <person name="Husnik F."/>
            <person name="Keeling P."/>
            <person name="Hampl V."/>
        </authorList>
    </citation>
    <scope>NUCLEOTIDE SEQUENCE [LARGE SCALE GENOMIC DNA]</scope>
    <source>
        <strain evidence="1">ST1C</strain>
    </source>
</reference>
<comment type="caution">
    <text evidence="1">The sequence shown here is derived from an EMBL/GenBank/DDBJ whole genome shotgun (WGS) entry which is preliminary data.</text>
</comment>
<dbReference type="OrthoDB" id="2284295at2759"/>
<accession>A0A5J4T700</accession>
<organism evidence="1 2">
    <name type="scientific">Streblomastix strix</name>
    <dbReference type="NCBI Taxonomy" id="222440"/>
    <lineage>
        <taxon>Eukaryota</taxon>
        <taxon>Metamonada</taxon>
        <taxon>Preaxostyla</taxon>
        <taxon>Oxymonadida</taxon>
        <taxon>Streblomastigidae</taxon>
        <taxon>Streblomastix</taxon>
    </lineage>
</organism>
<dbReference type="SUPFAM" id="SSF56672">
    <property type="entry name" value="DNA/RNA polymerases"/>
    <property type="match status" value="1"/>
</dbReference>
<protein>
    <submittedName>
        <fullName evidence="1">Uncharacterized protein</fullName>
    </submittedName>
</protein>
<proteinExistence type="predicted"/>
<sequence length="231" mass="26793">MFPTTKLAADMINSNTNMNIQQLSHNTSINKNHNETQNNYSQLNKLQTNITQSTSPNYSVKLTEITVKPTQFLYFPQNQTNNLKKFSQKSSISKIEQKHHLKENKQQVQDPVGGRLQQHIQAWEQIGVQDIILKGISSDWISEESPHWLDSHKYIPPYKQNQVQRSALETLILKELQENIIVEVNGNQLKWLNPIFAIPKKGKAGWRKIINCKRLNSHLWTQFCLYGGIYL</sequence>
<dbReference type="Proteomes" id="UP000324800">
    <property type="component" value="Unassembled WGS sequence"/>
</dbReference>
<dbReference type="InterPro" id="IPR043502">
    <property type="entry name" value="DNA/RNA_pol_sf"/>
</dbReference>